<accession>A0A3P7JAU3</accession>
<gene>
    <name evidence="1" type="ORF">SVUK_LOCUS10072</name>
</gene>
<dbReference type="EMBL" id="UYYB01094904">
    <property type="protein sequence ID" value="VDM75074.1"/>
    <property type="molecule type" value="Genomic_DNA"/>
</dbReference>
<organism evidence="1 2">
    <name type="scientific">Strongylus vulgaris</name>
    <name type="common">Blood worm</name>
    <dbReference type="NCBI Taxonomy" id="40348"/>
    <lineage>
        <taxon>Eukaryota</taxon>
        <taxon>Metazoa</taxon>
        <taxon>Ecdysozoa</taxon>
        <taxon>Nematoda</taxon>
        <taxon>Chromadorea</taxon>
        <taxon>Rhabditida</taxon>
        <taxon>Rhabditina</taxon>
        <taxon>Rhabditomorpha</taxon>
        <taxon>Strongyloidea</taxon>
        <taxon>Strongylidae</taxon>
        <taxon>Strongylus</taxon>
    </lineage>
</organism>
<reference evidence="1 2" key="1">
    <citation type="submission" date="2018-11" db="EMBL/GenBank/DDBJ databases">
        <authorList>
            <consortium name="Pathogen Informatics"/>
        </authorList>
    </citation>
    <scope>NUCLEOTIDE SEQUENCE [LARGE SCALE GENOMIC DNA]</scope>
</reference>
<sequence length="102" mass="11829">MRPLARLTFQHQKANYLLLDSTKTLWFVQAHQVSRFQRLLNLHQLFNLLPQAFPGMFLLLVLLQKCSKQANNREILPVGSVDEPFTVVISSRACPRHQLHLP</sequence>
<dbReference type="Proteomes" id="UP000270094">
    <property type="component" value="Unassembled WGS sequence"/>
</dbReference>
<evidence type="ECO:0000313" key="2">
    <source>
        <dbReference type="Proteomes" id="UP000270094"/>
    </source>
</evidence>
<evidence type="ECO:0000313" key="1">
    <source>
        <dbReference type="EMBL" id="VDM75074.1"/>
    </source>
</evidence>
<dbReference type="AlphaFoldDB" id="A0A3P7JAU3"/>
<keyword evidence="2" id="KW-1185">Reference proteome</keyword>
<name>A0A3P7JAU3_STRVU</name>
<proteinExistence type="predicted"/>
<protein>
    <submittedName>
        <fullName evidence="1">Uncharacterized protein</fullName>
    </submittedName>
</protein>